<keyword evidence="3" id="KW-1185">Reference proteome</keyword>
<sequence length="227" mass="24952">MKKQLMGRLALGSLAFFSSMSGASVLDAVNGVNAASAALKTGTEFEYARWLQHYEVNGHEQGNDSSANQYGFIYRPDTVFLPSLRGYTTKIASARYSYDKDDITFFIEPITTEWVQLGMGGGWTQTAGHLNLTQRKSLNEIEPHYYASLVVGPHTGYVRGFAHLIGGNGATDYSTGLKFPINFDIADIEIVAAYRYSKVDFATFGDHHSEMKTEVSGAYLGANLVLF</sequence>
<protein>
    <submittedName>
        <fullName evidence="2">Uncharacterized protein</fullName>
    </submittedName>
</protein>
<keyword evidence="1" id="KW-0732">Signal</keyword>
<evidence type="ECO:0000313" key="3">
    <source>
        <dbReference type="Proteomes" id="UP001199044"/>
    </source>
</evidence>
<name>A0ABS7YNE4_9VIBR</name>
<feature type="chain" id="PRO_5045954870" evidence="1">
    <location>
        <begin position="24"/>
        <end position="227"/>
    </location>
</feature>
<reference evidence="3" key="1">
    <citation type="submission" date="2023-07" db="EMBL/GenBank/DDBJ databases">
        <title>Molecular identification of indigenous halophilic bacteria isolated from red sea cost, biodegradation of synthetic dyes and assessment of degraded metabolite toxicity.</title>
        <authorList>
            <person name="Chaieb K."/>
            <person name="Altayb H.N."/>
        </authorList>
    </citation>
    <scope>NUCLEOTIDE SEQUENCE [LARGE SCALE GENOMIC DNA]</scope>
    <source>
        <strain evidence="3">K20</strain>
    </source>
</reference>
<proteinExistence type="predicted"/>
<feature type="signal peptide" evidence="1">
    <location>
        <begin position="1"/>
        <end position="23"/>
    </location>
</feature>
<organism evidence="2 3">
    <name type="scientific">Vibrio tritonius</name>
    <dbReference type="NCBI Taxonomy" id="1435069"/>
    <lineage>
        <taxon>Bacteria</taxon>
        <taxon>Pseudomonadati</taxon>
        <taxon>Pseudomonadota</taxon>
        <taxon>Gammaproteobacteria</taxon>
        <taxon>Vibrionales</taxon>
        <taxon>Vibrionaceae</taxon>
        <taxon>Vibrio</taxon>
    </lineage>
</organism>
<dbReference type="EMBL" id="JAIWIU010000094">
    <property type="protein sequence ID" value="MCA2017191.1"/>
    <property type="molecule type" value="Genomic_DNA"/>
</dbReference>
<dbReference type="Proteomes" id="UP001199044">
    <property type="component" value="Unassembled WGS sequence"/>
</dbReference>
<gene>
    <name evidence="2" type="ORF">LDJ79_13780</name>
</gene>
<dbReference type="RefSeq" id="WP_068713872.1">
    <property type="nucleotide sequence ID" value="NZ_AP014635.1"/>
</dbReference>
<accession>A0ABS7YNE4</accession>
<evidence type="ECO:0000256" key="1">
    <source>
        <dbReference type="SAM" id="SignalP"/>
    </source>
</evidence>
<comment type="caution">
    <text evidence="2">The sequence shown here is derived from an EMBL/GenBank/DDBJ whole genome shotgun (WGS) entry which is preliminary data.</text>
</comment>
<evidence type="ECO:0000313" key="2">
    <source>
        <dbReference type="EMBL" id="MCA2017191.1"/>
    </source>
</evidence>